<dbReference type="AlphaFoldDB" id="A0AA37BPK6"/>
<sequence>MAGGIRTEKHGQHIRVVIDAGQGNQLSTDGLRSLLSALADALAAGPQWLTLMGAGGDLSRGFQATCLSLNDAGFLREARSLARNVSRLMMRDSWVTVALVDGYALGLGLELALSADLVVATPRSRFGMPELIFKFPPLTDVLTDPVGKLSAAAMGEIRSGRIFGAREALELGIVDYIVPPGSGILEFESGLLRSLDWRSVVARKRSLPLREIGRDTAIYAYLNSIRPDVRSLEGLRNTL</sequence>
<evidence type="ECO:0000313" key="1">
    <source>
        <dbReference type="EMBL" id="GGM65887.1"/>
    </source>
</evidence>
<evidence type="ECO:0000313" key="2">
    <source>
        <dbReference type="Proteomes" id="UP000632195"/>
    </source>
</evidence>
<keyword evidence="2" id="KW-1185">Reference proteome</keyword>
<dbReference type="PANTHER" id="PTHR11941">
    <property type="entry name" value="ENOYL-COA HYDRATASE-RELATED"/>
    <property type="match status" value="1"/>
</dbReference>
<dbReference type="InterPro" id="IPR001753">
    <property type="entry name" value="Enoyl-CoA_hydra/iso"/>
</dbReference>
<dbReference type="Pfam" id="PF00378">
    <property type="entry name" value="ECH_1"/>
    <property type="match status" value="1"/>
</dbReference>
<dbReference type="GO" id="GO:0006635">
    <property type="term" value="P:fatty acid beta-oxidation"/>
    <property type="evidence" value="ECO:0007669"/>
    <property type="project" value="TreeGrafter"/>
</dbReference>
<name>A0AA37BPK6_9ARCH</name>
<dbReference type="Gene3D" id="3.90.226.10">
    <property type="entry name" value="2-enoyl-CoA Hydratase, Chain A, domain 1"/>
    <property type="match status" value="1"/>
</dbReference>
<organism evidence="1 2">
    <name type="scientific">Thermogymnomonas acidicola</name>
    <dbReference type="NCBI Taxonomy" id="399579"/>
    <lineage>
        <taxon>Archaea</taxon>
        <taxon>Methanobacteriati</taxon>
        <taxon>Thermoplasmatota</taxon>
        <taxon>Thermoplasmata</taxon>
        <taxon>Thermoplasmatales</taxon>
        <taxon>Thermogymnomonas</taxon>
    </lineage>
</organism>
<reference evidence="1" key="2">
    <citation type="submission" date="2022-09" db="EMBL/GenBank/DDBJ databases">
        <authorList>
            <person name="Sun Q."/>
            <person name="Ohkuma M."/>
        </authorList>
    </citation>
    <scope>NUCLEOTIDE SEQUENCE</scope>
    <source>
        <strain evidence="1">JCM 13583</strain>
    </source>
</reference>
<dbReference type="SUPFAM" id="SSF52096">
    <property type="entry name" value="ClpP/crotonase"/>
    <property type="match status" value="1"/>
</dbReference>
<proteinExistence type="predicted"/>
<dbReference type="EMBL" id="BMNY01000001">
    <property type="protein sequence ID" value="GGM65887.1"/>
    <property type="molecule type" value="Genomic_DNA"/>
</dbReference>
<dbReference type="RefSeq" id="WP_188679269.1">
    <property type="nucleotide sequence ID" value="NZ_BMNY01000001.1"/>
</dbReference>
<dbReference type="PANTHER" id="PTHR11941:SF54">
    <property type="entry name" value="ENOYL-COA HYDRATASE, MITOCHONDRIAL"/>
    <property type="match status" value="1"/>
</dbReference>
<dbReference type="InterPro" id="IPR029045">
    <property type="entry name" value="ClpP/crotonase-like_dom_sf"/>
</dbReference>
<dbReference type="GO" id="GO:0003824">
    <property type="term" value="F:catalytic activity"/>
    <property type="evidence" value="ECO:0007669"/>
    <property type="project" value="UniProtKB-ARBA"/>
</dbReference>
<protein>
    <submittedName>
        <fullName evidence="1">Uncharacterized protein</fullName>
    </submittedName>
</protein>
<accession>A0AA37BPK6</accession>
<comment type="caution">
    <text evidence="1">The sequence shown here is derived from an EMBL/GenBank/DDBJ whole genome shotgun (WGS) entry which is preliminary data.</text>
</comment>
<reference evidence="1" key="1">
    <citation type="journal article" date="2014" name="Int. J. Syst. Evol. Microbiol.">
        <title>Complete genome sequence of Corynebacterium casei LMG S-19264T (=DSM 44701T), isolated from a smear-ripened cheese.</title>
        <authorList>
            <consortium name="US DOE Joint Genome Institute (JGI-PGF)"/>
            <person name="Walter F."/>
            <person name="Albersmeier A."/>
            <person name="Kalinowski J."/>
            <person name="Ruckert C."/>
        </authorList>
    </citation>
    <scope>NUCLEOTIDE SEQUENCE</scope>
    <source>
        <strain evidence="1">JCM 13583</strain>
    </source>
</reference>
<gene>
    <name evidence="1" type="ORF">GCM10007108_00210</name>
</gene>
<dbReference type="Proteomes" id="UP000632195">
    <property type="component" value="Unassembled WGS sequence"/>
</dbReference>